<reference evidence="2 3" key="1">
    <citation type="submission" date="2022-03" db="EMBL/GenBank/DDBJ databases">
        <title>Complete genome of Streptomyces rimosus ssp. rimosus R7 (=ATCC 10970).</title>
        <authorList>
            <person name="Beganovic S."/>
            <person name="Ruckert C."/>
            <person name="Busche T."/>
            <person name="Kalinowski J."/>
            <person name="Wittmann C."/>
        </authorList>
    </citation>
    <scope>NUCLEOTIDE SEQUENCE [LARGE SCALE GENOMIC DNA]</scope>
    <source>
        <strain evidence="2 3">R7</strain>
    </source>
</reference>
<organism evidence="2 3">
    <name type="scientific">Streptomyces rimosus subsp. rimosus</name>
    <dbReference type="NCBI Taxonomy" id="132474"/>
    <lineage>
        <taxon>Bacteria</taxon>
        <taxon>Bacillati</taxon>
        <taxon>Actinomycetota</taxon>
        <taxon>Actinomycetes</taxon>
        <taxon>Kitasatosporales</taxon>
        <taxon>Streptomycetaceae</taxon>
        <taxon>Streptomyces</taxon>
    </lineage>
</organism>
<evidence type="ECO:0008006" key="4">
    <source>
        <dbReference type="Google" id="ProtNLM"/>
    </source>
</evidence>
<proteinExistence type="predicted"/>
<dbReference type="Proteomes" id="UP000829494">
    <property type="component" value="Chromosome"/>
</dbReference>
<dbReference type="GeneID" id="66854479"/>
<dbReference type="RefSeq" id="WP_003983429.1">
    <property type="nucleotide sequence ID" value="NZ_CP043497.1"/>
</dbReference>
<keyword evidence="3" id="KW-1185">Reference proteome</keyword>
<evidence type="ECO:0000313" key="2">
    <source>
        <dbReference type="EMBL" id="UNZ06389.1"/>
    </source>
</evidence>
<evidence type="ECO:0000313" key="3">
    <source>
        <dbReference type="Proteomes" id="UP000829494"/>
    </source>
</evidence>
<feature type="region of interest" description="Disordered" evidence="1">
    <location>
        <begin position="190"/>
        <end position="220"/>
    </location>
</feature>
<dbReference type="EMBL" id="CP094298">
    <property type="protein sequence ID" value="UNZ06389.1"/>
    <property type="molecule type" value="Genomic_DNA"/>
</dbReference>
<gene>
    <name evidence="2" type="ORF">SRIMR7_29985</name>
</gene>
<sequence length="220" mass="22565">MRSPIRPTRTAPSTRTKSTTLRTALSLTLFPSLLLTLLLTGCGISPTGYVQAGAPAQGIRQPGTATYTARIFFLSPLGIHAAARPADGPVGPQEALDLLVKGPTEAERARGLVSVVPQMPGRLTAVPANGAVSVYLPMAVARMEAAAVHQIACTAANAAIPGGRPATEVDVRMYEPGSGGKPWTVRCSSNGIALPVTGPEGSRTPAPTPAPDGSSTPRTR</sequence>
<evidence type="ECO:0000256" key="1">
    <source>
        <dbReference type="SAM" id="MobiDB-lite"/>
    </source>
</evidence>
<accession>A0ABY3Z8C3</accession>
<protein>
    <recommendedName>
        <fullName evidence="4">Lipoprotein</fullName>
    </recommendedName>
</protein>
<name>A0ABY3Z8C3_STRRM</name>